<dbReference type="AlphaFoldDB" id="A0A132P9X8"/>
<evidence type="ECO:0000313" key="2">
    <source>
        <dbReference type="Proteomes" id="UP000070452"/>
    </source>
</evidence>
<reference evidence="1 2" key="1">
    <citation type="submission" date="2016-01" db="EMBL/GenBank/DDBJ databases">
        <title>Molecular Mechanisms for transfer of large genomic segments between Enterococcus faecium strains.</title>
        <authorList>
            <person name="Garcia-Solache M.A."/>
            <person name="Lebreton F."/>
            <person name="Mclaughlin R.E."/>
            <person name="Whiteaker J.D."/>
            <person name="Gilmore M.S."/>
            <person name="Rice L.B."/>
        </authorList>
    </citation>
    <scope>NUCLEOTIDE SEQUENCE [LARGE SCALE GENOMIC DNA]</scope>
    <source>
        <strain evidence="1 2">D344RRF x C68</strain>
    </source>
</reference>
<proteinExistence type="predicted"/>
<accession>A0A132P9X8</accession>
<evidence type="ECO:0000313" key="1">
    <source>
        <dbReference type="EMBL" id="KWX18752.1"/>
    </source>
</evidence>
<organism evidence="1 2">
    <name type="scientific">Enterococcus faecium</name>
    <name type="common">Streptococcus faecium</name>
    <dbReference type="NCBI Taxonomy" id="1352"/>
    <lineage>
        <taxon>Bacteria</taxon>
        <taxon>Bacillati</taxon>
        <taxon>Bacillota</taxon>
        <taxon>Bacilli</taxon>
        <taxon>Lactobacillales</taxon>
        <taxon>Enterococcaceae</taxon>
        <taxon>Enterococcus</taxon>
    </lineage>
</organism>
<dbReference type="Proteomes" id="UP000070452">
    <property type="component" value="Unassembled WGS sequence"/>
</dbReference>
<dbReference type="RefSeq" id="WP_002318055.1">
    <property type="nucleotide sequence ID" value="NZ_CP030110.1"/>
</dbReference>
<dbReference type="EMBL" id="LRHK01000001">
    <property type="protein sequence ID" value="KWX18752.1"/>
    <property type="molecule type" value="Genomic_DNA"/>
</dbReference>
<sequence>MITIKDTQAMEEHLNRTYSDTRTSRMFGIMLARPHSLNASFIKDNYCYWNEFSGKDIDIFWAGYGAYNPEDKDLIQVEVSGYPHYLQFSNKSFLEVKNAIKKVIPKLKYTDTYPILVLVDYKQGKICYEDAIVLKLVDDKEQIETSINSTMEFILNLVSDSGSVSDFHKLVIKCVNQKNKINITDKVLNIASLVLQ</sequence>
<protein>
    <submittedName>
        <fullName evidence="1">Uncharacterized protein</fullName>
    </submittedName>
</protein>
<comment type="caution">
    <text evidence="1">The sequence shown here is derived from an EMBL/GenBank/DDBJ whole genome shotgun (WGS) entry which is preliminary data.</text>
</comment>
<gene>
    <name evidence="1" type="ORF">AWT83_09825</name>
</gene>
<name>A0A132P9X8_ENTFC</name>